<dbReference type="InterPro" id="IPR019561">
    <property type="entry name" value="Translocon_Sec61/SecY_plug_dom"/>
</dbReference>
<dbReference type="PROSITE" id="PS00755">
    <property type="entry name" value="SECY_1"/>
    <property type="match status" value="1"/>
</dbReference>
<name>A0A2R6AK81_9ARCH</name>
<dbReference type="Proteomes" id="UP000240569">
    <property type="component" value="Unassembled WGS sequence"/>
</dbReference>
<evidence type="ECO:0000256" key="5">
    <source>
        <dbReference type="ARBA" id="ARBA00022927"/>
    </source>
</evidence>
<gene>
    <name evidence="14" type="ORF">B9Q02_00970</name>
</gene>
<dbReference type="InterPro" id="IPR023201">
    <property type="entry name" value="SecY_dom_sf"/>
</dbReference>
<feature type="transmembrane region" description="Helical" evidence="12">
    <location>
        <begin position="173"/>
        <end position="194"/>
    </location>
</feature>
<evidence type="ECO:0000256" key="1">
    <source>
        <dbReference type="ARBA" id="ARBA00004127"/>
    </source>
</evidence>
<evidence type="ECO:0000259" key="13">
    <source>
        <dbReference type="Pfam" id="PF10559"/>
    </source>
</evidence>
<dbReference type="SUPFAM" id="SSF103491">
    <property type="entry name" value="Preprotein translocase SecY subunit"/>
    <property type="match status" value="1"/>
</dbReference>
<keyword evidence="3 10" id="KW-0813">Transport</keyword>
<dbReference type="InterPro" id="IPR030659">
    <property type="entry name" value="SecY_CS"/>
</dbReference>
<dbReference type="EMBL" id="NEXD01000002">
    <property type="protein sequence ID" value="PSN86768.1"/>
    <property type="molecule type" value="Genomic_DNA"/>
</dbReference>
<evidence type="ECO:0000256" key="4">
    <source>
        <dbReference type="ARBA" id="ARBA00022692"/>
    </source>
</evidence>
<evidence type="ECO:0000313" key="15">
    <source>
        <dbReference type="Proteomes" id="UP000240569"/>
    </source>
</evidence>
<evidence type="ECO:0000256" key="12">
    <source>
        <dbReference type="SAM" id="Phobius"/>
    </source>
</evidence>
<keyword evidence="8 12" id="KW-0472">Membrane</keyword>
<dbReference type="PIRSF" id="PIRSF004557">
    <property type="entry name" value="SecY"/>
    <property type="match status" value="1"/>
</dbReference>
<feature type="transmembrane region" description="Helical" evidence="12">
    <location>
        <begin position="363"/>
        <end position="382"/>
    </location>
</feature>
<dbReference type="PANTHER" id="PTHR10906">
    <property type="entry name" value="SECY/SEC61-ALPHA FAMILY MEMBER"/>
    <property type="match status" value="1"/>
</dbReference>
<keyword evidence="5 10" id="KW-0653">Protein transport</keyword>
<reference evidence="14 15" key="1">
    <citation type="submission" date="2017-04" db="EMBL/GenBank/DDBJ databases">
        <title>Novel microbial lineages endemic to geothermal iron-oxide mats fill important gaps in the evolutionary history of Archaea.</title>
        <authorList>
            <person name="Jay Z.J."/>
            <person name="Beam J.P."/>
            <person name="Dlakic M."/>
            <person name="Rusch D.B."/>
            <person name="Kozubal M.A."/>
            <person name="Inskeep W.P."/>
        </authorList>
    </citation>
    <scope>NUCLEOTIDE SEQUENCE [LARGE SCALE GENOMIC DNA]</scope>
    <source>
        <strain evidence="14">BE_D</strain>
    </source>
</reference>
<evidence type="ECO:0000256" key="11">
    <source>
        <dbReference type="RuleBase" id="RU004349"/>
    </source>
</evidence>
<dbReference type="Pfam" id="PF00344">
    <property type="entry name" value="SecY"/>
    <property type="match status" value="1"/>
</dbReference>
<evidence type="ECO:0000256" key="3">
    <source>
        <dbReference type="ARBA" id="ARBA00022448"/>
    </source>
</evidence>
<evidence type="ECO:0000256" key="7">
    <source>
        <dbReference type="ARBA" id="ARBA00023010"/>
    </source>
</evidence>
<feature type="transmembrane region" description="Helical" evidence="12">
    <location>
        <begin position="75"/>
        <end position="95"/>
    </location>
</feature>
<dbReference type="AlphaFoldDB" id="A0A2R6AK81"/>
<dbReference type="GO" id="GO:0012505">
    <property type="term" value="C:endomembrane system"/>
    <property type="evidence" value="ECO:0007669"/>
    <property type="project" value="UniProtKB-SubCell"/>
</dbReference>
<feature type="transmembrane region" description="Helical" evidence="12">
    <location>
        <begin position="244"/>
        <end position="262"/>
    </location>
</feature>
<evidence type="ECO:0000256" key="9">
    <source>
        <dbReference type="RuleBase" id="RU000537"/>
    </source>
</evidence>
<comment type="similarity">
    <text evidence="2 11">Belongs to the SecY/SEC61-alpha family.</text>
</comment>
<proteinExistence type="inferred from homology"/>
<feature type="domain" description="Translocon Sec61/SecY plug" evidence="13">
    <location>
        <begin position="41"/>
        <end position="74"/>
    </location>
</feature>
<feature type="transmembrane region" description="Helical" evidence="12">
    <location>
        <begin position="147"/>
        <end position="167"/>
    </location>
</feature>
<feature type="transmembrane region" description="Helical" evidence="12">
    <location>
        <begin position="115"/>
        <end position="135"/>
    </location>
</feature>
<organism evidence="14 15">
    <name type="scientific">Candidatus Marsarchaeota G1 archaeon BE_D</name>
    <dbReference type="NCBI Taxonomy" id="1978156"/>
    <lineage>
        <taxon>Archaea</taxon>
        <taxon>Candidatus Marsarchaeota</taxon>
        <taxon>Candidatus Marsarchaeota group 1</taxon>
    </lineage>
</organism>
<feature type="transmembrane region" description="Helical" evidence="12">
    <location>
        <begin position="206"/>
        <end position="232"/>
    </location>
</feature>
<dbReference type="GO" id="GO:0015031">
    <property type="term" value="P:protein transport"/>
    <property type="evidence" value="ECO:0007669"/>
    <property type="project" value="UniProtKB-KW"/>
</dbReference>
<dbReference type="NCBIfam" id="NF006341">
    <property type="entry name" value="PRK08568.1-5"/>
    <property type="match status" value="1"/>
</dbReference>
<protein>
    <recommendedName>
        <fullName evidence="9">Protein translocase subunit SecY</fullName>
    </recommendedName>
</protein>
<feature type="transmembrane region" description="Helical" evidence="12">
    <location>
        <begin position="35"/>
        <end position="54"/>
    </location>
</feature>
<accession>A0A2R6AK81</accession>
<dbReference type="Gene3D" id="1.10.3370.10">
    <property type="entry name" value="SecY subunit domain"/>
    <property type="match status" value="1"/>
</dbReference>
<comment type="caution">
    <text evidence="14">The sequence shown here is derived from an EMBL/GenBank/DDBJ whole genome shotgun (WGS) entry which is preliminary data.</text>
</comment>
<dbReference type="InterPro" id="IPR002208">
    <property type="entry name" value="SecY/SEC61-alpha"/>
</dbReference>
<keyword evidence="7 10" id="KW-0811">Translocation</keyword>
<comment type="subcellular location">
    <subcellularLocation>
        <location evidence="1">Endomembrane system</location>
        <topology evidence="1">Multi-pass membrane protein</topology>
    </subcellularLocation>
    <subcellularLocation>
        <location evidence="10">Membrane</location>
        <topology evidence="10">Multi-pass membrane protein</topology>
    </subcellularLocation>
</comment>
<dbReference type="GO" id="GO:0016020">
    <property type="term" value="C:membrane"/>
    <property type="evidence" value="ECO:0007669"/>
    <property type="project" value="UniProtKB-SubCell"/>
</dbReference>
<comment type="function">
    <text evidence="9">The central subunit of the protein translocation channel SecYEG. Consists of two halves formed by TMs 1-5 and 6-10. These two domains form a lateral gate at the front which open onto the bilayer between TMs 2 and 7, and are clamped together by SecE at the back. The channel is closed by both a pore ring composed of hydrophobic SecY resides and a short helix (helix 2A) on the extracellular side of the membrane which forms a plug. The plug probably moves laterally to allow the channel to open. The ring and the pore may move independently.</text>
</comment>
<evidence type="ECO:0000256" key="10">
    <source>
        <dbReference type="RuleBase" id="RU003484"/>
    </source>
</evidence>
<evidence type="ECO:0000256" key="8">
    <source>
        <dbReference type="ARBA" id="ARBA00023136"/>
    </source>
</evidence>
<evidence type="ECO:0000313" key="14">
    <source>
        <dbReference type="EMBL" id="PSN86768.1"/>
    </source>
</evidence>
<dbReference type="PROSITE" id="PS00756">
    <property type="entry name" value="SECY_2"/>
    <property type="match status" value="1"/>
</dbReference>
<feature type="transmembrane region" description="Helical" evidence="12">
    <location>
        <begin position="283"/>
        <end position="306"/>
    </location>
</feature>
<keyword evidence="4 10" id="KW-0812">Transmembrane</keyword>
<keyword evidence="6 12" id="KW-1133">Transmembrane helix</keyword>
<sequence length="482" mass="52173">MGSSKFLSALASVAKYLPAAEKPAQKPSLREKLAWTGLALVVYLIMSDIPLFGIPPQVSNQFSVLNLIFASKQGTLMQLGIGPIVTAGMIMQILVGSKIIQIDLSNPADRIDFTAAQKTFAVLFTMVQAAAYTLGRIFGALTPTQDLLVFVQLVFSTLVVILLDEMLQKGWGIGSGISLFILAGVTFQVFYSAFSPQPFNVQGVSAVYAYGAVVAAFQAALRGNFLAAVIRYPPSQYSPPAPDLVGLVATIVFIILLVYLQGMKVQIPVVYQKAQGYRSKIPLQFLYVSNVPVLLAGILFSDYIFFSQIVWSRLNPNNNIWYLNWLGTYTRTASGQIEPTGGLAFYIQNPIGLGMTIQEPIRALVFVVLLTLLSVVFAYMWVEIAGLGPRDQAEQLASSGLQIAGFRSSVGIIEAVLRKPIYSLTFVSSLLAGIIAGVADVLGAFGSGMGLLLAIGIIYQVYQILLQEQIEEVYPGLARLLE</sequence>
<dbReference type="Pfam" id="PF10559">
    <property type="entry name" value="Plug_translocon"/>
    <property type="match status" value="1"/>
</dbReference>
<evidence type="ECO:0000256" key="6">
    <source>
        <dbReference type="ARBA" id="ARBA00022989"/>
    </source>
</evidence>
<evidence type="ECO:0000256" key="2">
    <source>
        <dbReference type="ARBA" id="ARBA00005751"/>
    </source>
</evidence>